<dbReference type="InterPro" id="IPR051784">
    <property type="entry name" value="Nod_factor_ABC_transporter"/>
</dbReference>
<dbReference type="Pfam" id="PF01061">
    <property type="entry name" value="ABC2_membrane"/>
    <property type="match status" value="1"/>
</dbReference>
<protein>
    <recommendedName>
        <fullName evidence="6">Transport permease protein</fullName>
    </recommendedName>
</protein>
<feature type="transmembrane region" description="Helical" evidence="6">
    <location>
        <begin position="158"/>
        <end position="183"/>
    </location>
</feature>
<organism evidence="8 9">
    <name type="scientific">Nocardiopsis tropica</name>
    <dbReference type="NCBI Taxonomy" id="109330"/>
    <lineage>
        <taxon>Bacteria</taxon>
        <taxon>Bacillati</taxon>
        <taxon>Actinomycetota</taxon>
        <taxon>Actinomycetes</taxon>
        <taxon>Streptosporangiales</taxon>
        <taxon>Nocardiopsidaceae</taxon>
        <taxon>Nocardiopsis</taxon>
    </lineage>
</organism>
<keyword evidence="5" id="KW-0046">Antibiotic resistance</keyword>
<comment type="caution">
    <text evidence="8">The sequence shown here is derived from an EMBL/GenBank/DDBJ whole genome shotgun (WGS) entry which is preliminary data.</text>
</comment>
<evidence type="ECO:0000256" key="5">
    <source>
        <dbReference type="ARBA" id="ARBA00023251"/>
    </source>
</evidence>
<dbReference type="PANTHER" id="PTHR43229">
    <property type="entry name" value="NODULATION PROTEIN J"/>
    <property type="match status" value="1"/>
</dbReference>
<dbReference type="RefSeq" id="WP_330161404.1">
    <property type="nucleotide sequence ID" value="NZ_BAAAJA010000010.1"/>
</dbReference>
<dbReference type="InterPro" id="IPR000412">
    <property type="entry name" value="ABC_2_transport"/>
</dbReference>
<feature type="transmembrane region" description="Helical" evidence="6">
    <location>
        <begin position="254"/>
        <end position="275"/>
    </location>
</feature>
<evidence type="ECO:0000256" key="1">
    <source>
        <dbReference type="ARBA" id="ARBA00004141"/>
    </source>
</evidence>
<keyword evidence="4 6" id="KW-0472">Membrane</keyword>
<evidence type="ECO:0000256" key="2">
    <source>
        <dbReference type="ARBA" id="ARBA00022692"/>
    </source>
</evidence>
<gene>
    <name evidence="8" type="ORF">Q8A49_29125</name>
</gene>
<name>A0ABU7KZ48_9ACTN</name>
<evidence type="ECO:0000259" key="7">
    <source>
        <dbReference type="PROSITE" id="PS51012"/>
    </source>
</evidence>
<proteinExistence type="inferred from homology"/>
<dbReference type="EMBL" id="JAUUCC010000117">
    <property type="protein sequence ID" value="MEE2054566.1"/>
    <property type="molecule type" value="Genomic_DNA"/>
</dbReference>
<dbReference type="InterPro" id="IPR013525">
    <property type="entry name" value="ABC2_TM"/>
</dbReference>
<dbReference type="InterPro" id="IPR047817">
    <property type="entry name" value="ABC2_TM_bact-type"/>
</dbReference>
<keyword evidence="2 6" id="KW-0812">Transmembrane</keyword>
<comment type="similarity">
    <text evidence="6">Belongs to the ABC-2 integral membrane protein family.</text>
</comment>
<keyword evidence="6" id="KW-1003">Cell membrane</keyword>
<comment type="subcellular location">
    <subcellularLocation>
        <location evidence="6">Cell membrane</location>
        <topology evidence="6">Multi-pass membrane protein</topology>
    </subcellularLocation>
    <subcellularLocation>
        <location evidence="1">Membrane</location>
        <topology evidence="1">Multi-pass membrane protein</topology>
    </subcellularLocation>
</comment>
<evidence type="ECO:0000256" key="4">
    <source>
        <dbReference type="ARBA" id="ARBA00023136"/>
    </source>
</evidence>
<feature type="transmembrane region" description="Helical" evidence="6">
    <location>
        <begin position="81"/>
        <end position="102"/>
    </location>
</feature>
<accession>A0ABU7KZ48</accession>
<dbReference type="PIRSF" id="PIRSF006648">
    <property type="entry name" value="DrrB"/>
    <property type="match status" value="1"/>
</dbReference>
<evidence type="ECO:0000313" key="9">
    <source>
        <dbReference type="Proteomes" id="UP001348641"/>
    </source>
</evidence>
<keyword evidence="6" id="KW-0813">Transport</keyword>
<dbReference type="Proteomes" id="UP001348641">
    <property type="component" value="Unassembled WGS sequence"/>
</dbReference>
<keyword evidence="3 6" id="KW-1133">Transmembrane helix</keyword>
<evidence type="ECO:0000313" key="8">
    <source>
        <dbReference type="EMBL" id="MEE2054566.1"/>
    </source>
</evidence>
<evidence type="ECO:0000256" key="3">
    <source>
        <dbReference type="ARBA" id="ARBA00022989"/>
    </source>
</evidence>
<feature type="domain" description="ABC transmembrane type-2" evidence="7">
    <location>
        <begin position="46"/>
        <end position="280"/>
    </location>
</feature>
<dbReference type="PANTHER" id="PTHR43229:SF2">
    <property type="entry name" value="NODULATION PROTEIN J"/>
    <property type="match status" value="1"/>
</dbReference>
<feature type="transmembrane region" description="Helical" evidence="6">
    <location>
        <begin position="190"/>
        <end position="210"/>
    </location>
</feature>
<feature type="transmembrane region" description="Helical" evidence="6">
    <location>
        <begin position="123"/>
        <end position="152"/>
    </location>
</feature>
<dbReference type="PROSITE" id="PS51012">
    <property type="entry name" value="ABC_TM2"/>
    <property type="match status" value="1"/>
</dbReference>
<sequence>MSSATPSAVPPAPSRAPGPASAFGWWLADSWTMTRRELARWARRPVGVVIGLAFPVMMLVMFALFLGGSMTVAGGGDYGEFLVPGMFVLTMAFGLEGTMTAITQDLQKGVVDRFRSMPMAPTALLVGRSVADMLESVVGLAVMVGAGLLIGWRWHGSLAAALGGVGLLLLLRFAMLWCGIWLGMIVGRPGLVMAVQILVWPVAFTSSAFASPESMPGWLGALAEWNPMSATATAVRELFGNPGAAGTSWPAENALLLAVLWPAALLAVAFPLAAARFRGLGG</sequence>
<evidence type="ECO:0000256" key="6">
    <source>
        <dbReference type="RuleBase" id="RU361157"/>
    </source>
</evidence>
<reference evidence="8 9" key="1">
    <citation type="submission" date="2023-07" db="EMBL/GenBank/DDBJ databases">
        <authorList>
            <person name="Girao M."/>
            <person name="Carvalho M.F."/>
        </authorList>
    </citation>
    <scope>NUCLEOTIDE SEQUENCE [LARGE SCALE GENOMIC DNA]</scope>
    <source>
        <strain evidence="8 9">66/93</strain>
    </source>
</reference>
<feature type="transmembrane region" description="Helical" evidence="6">
    <location>
        <begin position="46"/>
        <end position="69"/>
    </location>
</feature>